<feature type="transmembrane region" description="Helical" evidence="1">
    <location>
        <begin position="47"/>
        <end position="70"/>
    </location>
</feature>
<evidence type="ECO:0000256" key="1">
    <source>
        <dbReference type="SAM" id="Phobius"/>
    </source>
</evidence>
<keyword evidence="1" id="KW-1133">Transmembrane helix</keyword>
<dbReference type="EMBL" id="UZAM01015866">
    <property type="protein sequence ID" value="VDP40892.1"/>
    <property type="molecule type" value="Genomic_DNA"/>
</dbReference>
<dbReference type="WBParaSite" id="SBAD_0001192601-mRNA-1">
    <property type="protein sequence ID" value="SBAD_0001192601-mRNA-1"/>
    <property type="gene ID" value="SBAD_0001192601"/>
</dbReference>
<keyword evidence="1" id="KW-0472">Membrane</keyword>
<name>A0A183J6P2_9BILA</name>
<sequence length="168" mass="18438">GSRNRSHSATGVSSRRRVSRAFEVRPSVKSNKPLYVWMQEHMSKQTIGLILNFLVLLTLLAMLITIVSHFKTGSDSAADCYLVHTSSSSHTLVCPAAGTREAGSDCRLSSACLSSRIACVAVVSWGEDRGGIVFDGVYVTRDKWLFRRRLRNGPEPFFFTGLAIGNVT</sequence>
<accession>A0A183J6P2</accession>
<keyword evidence="1" id="KW-0812">Transmembrane</keyword>
<reference evidence="4" key="1">
    <citation type="submission" date="2016-06" db="UniProtKB">
        <authorList>
            <consortium name="WormBaseParasite"/>
        </authorList>
    </citation>
    <scope>IDENTIFICATION</scope>
</reference>
<protein>
    <submittedName>
        <fullName evidence="4">Polyprotein</fullName>
    </submittedName>
</protein>
<dbReference type="AlphaFoldDB" id="A0A183J6P2"/>
<evidence type="ECO:0000313" key="2">
    <source>
        <dbReference type="EMBL" id="VDP40892.1"/>
    </source>
</evidence>
<evidence type="ECO:0000313" key="3">
    <source>
        <dbReference type="Proteomes" id="UP000270296"/>
    </source>
</evidence>
<evidence type="ECO:0000313" key="4">
    <source>
        <dbReference type="WBParaSite" id="SBAD_0001192601-mRNA-1"/>
    </source>
</evidence>
<proteinExistence type="predicted"/>
<organism evidence="4">
    <name type="scientific">Soboliphyme baturini</name>
    <dbReference type="NCBI Taxonomy" id="241478"/>
    <lineage>
        <taxon>Eukaryota</taxon>
        <taxon>Metazoa</taxon>
        <taxon>Ecdysozoa</taxon>
        <taxon>Nematoda</taxon>
        <taxon>Enoplea</taxon>
        <taxon>Dorylaimia</taxon>
        <taxon>Dioctophymatida</taxon>
        <taxon>Dioctophymatoidea</taxon>
        <taxon>Soboliphymatidae</taxon>
        <taxon>Soboliphyme</taxon>
    </lineage>
</organism>
<dbReference type="OrthoDB" id="5918107at2759"/>
<keyword evidence="3" id="KW-1185">Reference proteome</keyword>
<dbReference type="Proteomes" id="UP000270296">
    <property type="component" value="Unassembled WGS sequence"/>
</dbReference>
<gene>
    <name evidence="2" type="ORF">SBAD_LOCUS11540</name>
</gene>
<reference evidence="2 3" key="2">
    <citation type="submission" date="2018-11" db="EMBL/GenBank/DDBJ databases">
        <authorList>
            <consortium name="Pathogen Informatics"/>
        </authorList>
    </citation>
    <scope>NUCLEOTIDE SEQUENCE [LARGE SCALE GENOMIC DNA]</scope>
</reference>